<organism evidence="2 3">
    <name type="scientific">Dryococelus australis</name>
    <dbReference type="NCBI Taxonomy" id="614101"/>
    <lineage>
        <taxon>Eukaryota</taxon>
        <taxon>Metazoa</taxon>
        <taxon>Ecdysozoa</taxon>
        <taxon>Arthropoda</taxon>
        <taxon>Hexapoda</taxon>
        <taxon>Insecta</taxon>
        <taxon>Pterygota</taxon>
        <taxon>Neoptera</taxon>
        <taxon>Polyneoptera</taxon>
        <taxon>Phasmatodea</taxon>
        <taxon>Verophasmatodea</taxon>
        <taxon>Anareolatae</taxon>
        <taxon>Phasmatidae</taxon>
        <taxon>Eurycanthinae</taxon>
        <taxon>Dryococelus</taxon>
    </lineage>
</organism>
<feature type="region of interest" description="Disordered" evidence="1">
    <location>
        <begin position="752"/>
        <end position="802"/>
    </location>
</feature>
<feature type="compositionally biased region" description="Basic and acidic residues" evidence="1">
    <location>
        <begin position="785"/>
        <end position="798"/>
    </location>
</feature>
<sequence length="1390" mass="151923">MAPKEVTDNSLMNTVYNNVKVINERKTKFKVGKFIRISKQKGIFEKKCTEILKIILTRQTHPRVYYLDTCDGEPIQMGFKSMNCKNSVLQMNIWGSCDELRGGGSGVSGLHGLRSKDQPSSKQKTKGDCVALNRNCLLGQKPKCIGGKGSGCGLERSMLFSWVGTMLVSRQPSPCIDATLDISSPNFTGHCVREERRAFMKRCKRKLSPELVLLAELSPLLFPQTTRYKPPLLSLSPDFNAARLKSCALTRRTAAILKLIFHFAGTTKPAATFRHALLPPRLLPFLFVAASFTGSSIDNQHVMLSIPLVVSVGTDSTDDYDETVNVNDGTIDLRGEIEPMTTEAALMKMNMKTDGAEDDGDLLDALTLPSTHLLQTREMEKAGDTEVGGKSGGELVAHVNVDDEGVGARYGEYIYKEGSRAPRGVMAAWTSSYQDKAVFCHLNENPTLSVVDEGEGWMYGGVDIVGAGWMSGERAMTADPSWSWPGASNPLAPLVTASQCLATAPAVVPLVAGCGFTVAHGDVSSKADTSVEYLVNVVLAATVVCSMPVLLVQPPGSTTAALPSSHSGRQQSRTGAAIHAKNCCASPEMAALAVTSTIFSLTAFVSSAMTRIGSSSADAGLLPCCCRNPCHSLLRTQNLANSLVALSVLSPRIYLRLLYVGRQLSRGRRRGRDASHVSLLSIMPGFPRRRGGPTRPRAHQPGIGEGRGGSTRTTHNGSSPPVPAAVRDNILPQLCLTLLQLQGKELLLQTSGGYRPARGSSWGQKPARRVRRRQDINQRPTSQEGPREGCSGERRYVEETQSSATIVKKAEKLKAENHLAVYNRQPPPAPTNNTVLYCSEYSTLKCTIVCAEVHSRIKDAATRCGLIFGAEAPHSTNTSIPPPSLTFPLVHKAASRRDAHGEPRLCKAITTPRCRSTLRCFANMCFMHDHLVQPTALQGHHGIKPVRREKHCDRGTMLTHCIWSAEQSVVNFIPKRGIRTPGIATNCRQQTLWQLLQTSGRYRPARGSSWGETLARHVRCHQDISQRPTSQEGPREGCTADRHCRYVEETQPSATRIKGIHGDLSPFLLQPFHELSNGFWPRLTSPHSAIQFVPKMFYRVEVGALDGPVQSANIVVEYCRVRSCKRERDADIGGRQQIARAARREVTMSHGRWAHNGRGVKNYEGGGSREGDQVAPASLITKRATYVTPALVIVTRGEGFDIDHRCGTPHTRCSDRTAQTLPLCITVRGKRAYLAPNTYVYYKFTREEEWGEGDAFTCTLTRVVSSMSLRRLTYSNGCTHWFWNQASASLHIAGVHGPVYGMRGSGIESRPFPNRCLTSRELQIVVSSSLSPGKCNSDVSQKGREPPKRCGLLSPLTHTYTHSQATPQPLLGPAICVISTRARALPRAAT</sequence>
<accession>A0ABQ9GU76</accession>
<comment type="caution">
    <text evidence="2">The sequence shown here is derived from an EMBL/GenBank/DDBJ whole genome shotgun (WGS) entry which is preliminary data.</text>
</comment>
<feature type="compositionally biased region" description="Polar residues" evidence="1">
    <location>
        <begin position="710"/>
        <end position="719"/>
    </location>
</feature>
<gene>
    <name evidence="2" type="ORF">PR048_023454</name>
</gene>
<reference evidence="2 3" key="1">
    <citation type="submission" date="2023-02" db="EMBL/GenBank/DDBJ databases">
        <title>LHISI_Scaffold_Assembly.</title>
        <authorList>
            <person name="Stuart O.P."/>
            <person name="Cleave R."/>
            <person name="Magrath M.J.L."/>
            <person name="Mikheyev A.S."/>
        </authorList>
    </citation>
    <scope>NUCLEOTIDE SEQUENCE [LARGE SCALE GENOMIC DNA]</scope>
    <source>
        <strain evidence="2">Daus_M_001</strain>
        <tissue evidence="2">Leg muscle</tissue>
    </source>
</reference>
<dbReference type="EMBL" id="JARBHB010000009">
    <property type="protein sequence ID" value="KAJ8875558.1"/>
    <property type="molecule type" value="Genomic_DNA"/>
</dbReference>
<name>A0ABQ9GU76_9NEOP</name>
<feature type="compositionally biased region" description="Basic residues" evidence="1">
    <location>
        <begin position="687"/>
        <end position="698"/>
    </location>
</feature>
<evidence type="ECO:0000256" key="1">
    <source>
        <dbReference type="SAM" id="MobiDB-lite"/>
    </source>
</evidence>
<dbReference type="Proteomes" id="UP001159363">
    <property type="component" value="Chromosome 8"/>
</dbReference>
<keyword evidence="3" id="KW-1185">Reference proteome</keyword>
<evidence type="ECO:0000313" key="3">
    <source>
        <dbReference type="Proteomes" id="UP001159363"/>
    </source>
</evidence>
<evidence type="ECO:0000313" key="2">
    <source>
        <dbReference type="EMBL" id="KAJ8875558.1"/>
    </source>
</evidence>
<feature type="region of interest" description="Disordered" evidence="1">
    <location>
        <begin position="683"/>
        <end position="725"/>
    </location>
</feature>
<proteinExistence type="predicted"/>
<protein>
    <submittedName>
        <fullName evidence="2">Uncharacterized protein</fullName>
    </submittedName>
</protein>